<dbReference type="AlphaFoldDB" id="A0A1M7SBD1"/>
<organism evidence="3 4">
    <name type="scientific">Oceanicella actignis</name>
    <dbReference type="NCBI Taxonomy" id="1189325"/>
    <lineage>
        <taxon>Bacteria</taxon>
        <taxon>Pseudomonadati</taxon>
        <taxon>Pseudomonadota</taxon>
        <taxon>Alphaproteobacteria</taxon>
        <taxon>Rhodobacterales</taxon>
        <taxon>Paracoccaceae</taxon>
        <taxon>Oceanicella</taxon>
    </lineage>
</organism>
<feature type="chain" id="PRO_5009929126" evidence="1">
    <location>
        <begin position="22"/>
        <end position="155"/>
    </location>
</feature>
<dbReference type="EMBL" id="FRDL01000002">
    <property type="protein sequence ID" value="SHN55552.1"/>
    <property type="molecule type" value="Genomic_DNA"/>
</dbReference>
<keyword evidence="4" id="KW-1185">Reference proteome</keyword>
<dbReference type="InterPro" id="IPR019223">
    <property type="entry name" value="DUF2147"/>
</dbReference>
<evidence type="ECO:0000256" key="1">
    <source>
        <dbReference type="SAM" id="SignalP"/>
    </source>
</evidence>
<keyword evidence="1" id="KW-0732">Signal</keyword>
<proteinExistence type="predicted"/>
<evidence type="ECO:0000259" key="2">
    <source>
        <dbReference type="Pfam" id="PF09917"/>
    </source>
</evidence>
<dbReference type="RefSeq" id="WP_083581133.1">
    <property type="nucleotide sequence ID" value="NZ_FOHL01000003.1"/>
</dbReference>
<dbReference type="OrthoDB" id="9811671at2"/>
<sequence length="155" mass="16292">MRWFASGAAAAMIAAAGVAGAVEQDPAFGEWLVESGSAIVRIAPCAGESACGAIVWLARPKDESGAPQTDAANPDPALRERPLCGMTFLSGFSREKPGVWTGGQIYNAEDGETYSARMEVRDDGKLHLRGYVGLPIFGKSQTWTRAEGDRGGCKG</sequence>
<protein>
    <submittedName>
        <fullName evidence="3">Uncharacterized conserved protein, DUF2147 family</fullName>
    </submittedName>
</protein>
<dbReference type="Gene3D" id="2.40.128.520">
    <property type="match status" value="1"/>
</dbReference>
<feature type="signal peptide" evidence="1">
    <location>
        <begin position="1"/>
        <end position="21"/>
    </location>
</feature>
<feature type="domain" description="DUF2147" evidence="2">
    <location>
        <begin position="29"/>
        <end position="145"/>
    </location>
</feature>
<dbReference type="Proteomes" id="UP000184066">
    <property type="component" value="Unassembled WGS sequence"/>
</dbReference>
<reference evidence="3 4" key="1">
    <citation type="submission" date="2016-12" db="EMBL/GenBank/DDBJ databases">
        <authorList>
            <person name="Song W.-J."/>
            <person name="Kurnit D.M."/>
        </authorList>
    </citation>
    <scope>NUCLEOTIDE SEQUENCE [LARGE SCALE GENOMIC DNA]</scope>
    <source>
        <strain evidence="3 4">CGMCC 1.10808</strain>
    </source>
</reference>
<evidence type="ECO:0000313" key="3">
    <source>
        <dbReference type="EMBL" id="SHN55552.1"/>
    </source>
</evidence>
<gene>
    <name evidence="3" type="ORF">SAMN05216200_102143</name>
</gene>
<name>A0A1M7SBD1_9RHOB</name>
<dbReference type="PANTHER" id="PTHR36919:SF2">
    <property type="entry name" value="BLL6627 PROTEIN"/>
    <property type="match status" value="1"/>
</dbReference>
<dbReference type="PANTHER" id="PTHR36919">
    <property type="entry name" value="BLR1215 PROTEIN"/>
    <property type="match status" value="1"/>
</dbReference>
<accession>A0A1M7SBD1</accession>
<dbReference type="Pfam" id="PF09917">
    <property type="entry name" value="DUF2147"/>
    <property type="match status" value="1"/>
</dbReference>
<evidence type="ECO:0000313" key="4">
    <source>
        <dbReference type="Proteomes" id="UP000184066"/>
    </source>
</evidence>